<evidence type="ECO:0000259" key="16">
    <source>
        <dbReference type="SMART" id="SM00385"/>
    </source>
</evidence>
<keyword evidence="11" id="KW-0539">Nucleus</keyword>
<dbReference type="FunFam" id="1.10.472.10:FF:000039">
    <property type="entry name" value="RB transcriptional corepressor 1"/>
    <property type="match status" value="1"/>
</dbReference>
<evidence type="ECO:0000256" key="3">
    <source>
        <dbReference type="ARBA" id="ARBA00009475"/>
    </source>
</evidence>
<evidence type="ECO:0000256" key="5">
    <source>
        <dbReference type="ARBA" id="ARBA00022491"/>
    </source>
</evidence>
<evidence type="ECO:0000259" key="19">
    <source>
        <dbReference type="SMART" id="SM01369"/>
    </source>
</evidence>
<keyword evidence="7" id="KW-0156">Chromatin regulator</keyword>
<feature type="compositionally biased region" description="Basic and acidic residues" evidence="15">
    <location>
        <begin position="1263"/>
        <end position="1276"/>
    </location>
</feature>
<keyword evidence="10" id="KW-0804">Transcription</keyword>
<feature type="region of interest" description="Disordered" evidence="15">
    <location>
        <begin position="1"/>
        <end position="60"/>
    </location>
</feature>
<dbReference type="SUPFAM" id="SSF101447">
    <property type="entry name" value="Formin homology 2 domain (FH2 domain)"/>
    <property type="match status" value="1"/>
</dbReference>
<dbReference type="Proteomes" id="UP000694542">
    <property type="component" value="Chromosome 22"/>
</dbReference>
<dbReference type="Pfam" id="PF01857">
    <property type="entry name" value="RB_B"/>
    <property type="match status" value="1"/>
</dbReference>
<dbReference type="Gene3D" id="6.10.250.530">
    <property type="match status" value="1"/>
</dbReference>
<dbReference type="AlphaFoldDB" id="A0A8C0SCL0"/>
<evidence type="ECO:0000256" key="2">
    <source>
        <dbReference type="ARBA" id="ARBA00004496"/>
    </source>
</evidence>
<dbReference type="GO" id="GO:0006357">
    <property type="term" value="P:regulation of transcription by RNA polymerase II"/>
    <property type="evidence" value="ECO:0007669"/>
    <property type="project" value="InterPro"/>
</dbReference>
<feature type="region of interest" description="Disordered" evidence="15">
    <location>
        <begin position="78"/>
        <end position="373"/>
    </location>
</feature>
<dbReference type="InterPro" id="IPR002719">
    <property type="entry name" value="RB_B"/>
</dbReference>
<dbReference type="FunFam" id="1.10.472.140:FF:000002">
    <property type="entry name" value="RB transcriptional corepressor 1"/>
    <property type="match status" value="1"/>
</dbReference>
<feature type="compositionally biased region" description="Gly residues" evidence="15">
    <location>
        <begin position="78"/>
        <end position="97"/>
    </location>
</feature>
<dbReference type="FunFam" id="1.10.472.10:FF:000033">
    <property type="entry name" value="retinoblastoma-associated protein isoform X1"/>
    <property type="match status" value="1"/>
</dbReference>
<dbReference type="InterPro" id="IPR036915">
    <property type="entry name" value="Cyclin-like_sf"/>
</dbReference>
<protein>
    <recommendedName>
        <fullName evidence="13">Retinoblastoma-associated protein</fullName>
    </recommendedName>
    <alternativeName>
        <fullName evidence="14">pRb</fullName>
    </alternativeName>
</protein>
<reference evidence="20" key="1">
    <citation type="submission" date="2018-10" db="EMBL/GenBank/DDBJ databases">
        <title>De novo assembly of a Great Dane genome.</title>
        <authorList>
            <person name="Kidd J.M."/>
            <person name="Pendleton A.L."/>
            <person name="Shen F."/>
            <person name="Emery S."/>
        </authorList>
    </citation>
    <scope>NUCLEOTIDE SEQUENCE [LARGE SCALE GENOMIC DNA]</scope>
    <source>
        <strain evidence="20">Great Dane</strain>
    </source>
</reference>
<feature type="compositionally biased region" description="Pro residues" evidence="15">
    <location>
        <begin position="302"/>
        <end position="311"/>
    </location>
</feature>
<dbReference type="Pfam" id="PF08934">
    <property type="entry name" value="Rb_C"/>
    <property type="match status" value="1"/>
</dbReference>
<feature type="compositionally biased region" description="Basic residues" evidence="15">
    <location>
        <begin position="226"/>
        <end position="239"/>
    </location>
</feature>
<evidence type="ECO:0000313" key="21">
    <source>
        <dbReference type="Proteomes" id="UP000694542"/>
    </source>
</evidence>
<evidence type="ECO:0000256" key="6">
    <source>
        <dbReference type="ARBA" id="ARBA00022553"/>
    </source>
</evidence>
<feature type="compositionally biased region" description="Basic residues" evidence="15">
    <location>
        <begin position="51"/>
        <end position="60"/>
    </location>
</feature>
<evidence type="ECO:0000256" key="13">
    <source>
        <dbReference type="ARBA" id="ARBA00070939"/>
    </source>
</evidence>
<dbReference type="SMART" id="SM01369">
    <property type="entry name" value="Rb_C"/>
    <property type="match status" value="1"/>
</dbReference>
<name>A0A8C0SCL0_CANLF</name>
<keyword evidence="8" id="KW-0805">Transcription regulation</keyword>
<evidence type="ECO:0000313" key="20">
    <source>
        <dbReference type="Ensembl" id="ENSCAFP00040018772.1"/>
    </source>
</evidence>
<evidence type="ECO:0000259" key="18">
    <source>
        <dbReference type="SMART" id="SM01368"/>
    </source>
</evidence>
<feature type="compositionally biased region" description="Basic and acidic residues" evidence="15">
    <location>
        <begin position="98"/>
        <end position="113"/>
    </location>
</feature>
<evidence type="ECO:0000256" key="9">
    <source>
        <dbReference type="ARBA" id="ARBA00023125"/>
    </source>
</evidence>
<dbReference type="PANTHER" id="PTHR13742:SF36">
    <property type="entry name" value="RETINOBLASTOMA-ASSOCIATED PROTEIN"/>
    <property type="match status" value="1"/>
</dbReference>
<evidence type="ECO:0000256" key="11">
    <source>
        <dbReference type="ARBA" id="ARBA00023242"/>
    </source>
</evidence>
<reference evidence="20" key="2">
    <citation type="submission" date="2025-08" db="UniProtKB">
        <authorList>
            <consortium name="Ensembl"/>
        </authorList>
    </citation>
    <scope>IDENTIFICATION</scope>
</reference>
<dbReference type="InterPro" id="IPR015030">
    <property type="entry name" value="RB_C"/>
</dbReference>
<feature type="compositionally biased region" description="Pro residues" evidence="15">
    <location>
        <begin position="343"/>
        <end position="352"/>
    </location>
</feature>
<keyword evidence="9" id="KW-0238">DNA-binding</keyword>
<feature type="domain" description="Retinoblastoma-associated protein C-terminal" evidence="19">
    <location>
        <begin position="1116"/>
        <end position="1275"/>
    </location>
</feature>
<dbReference type="SMART" id="SM01368">
    <property type="entry name" value="RB_A"/>
    <property type="match status" value="1"/>
</dbReference>
<dbReference type="PANTHER" id="PTHR13742">
    <property type="entry name" value="RETINOBLASTOMA-ASSOCIATED PROTEIN RB -RELATED"/>
    <property type="match status" value="1"/>
</dbReference>
<feature type="domain" description="Cyclin-like" evidence="16">
    <location>
        <begin position="1008"/>
        <end position="1109"/>
    </location>
</feature>
<sequence length="1276" mass="140961">MLGRGTAGGACGGHRGPRRAGAQVLTGSAPGPVCARRSRRAAVLRPARPAVSRRRQRSRPGGLRRRLFLFWRIRRGGLGGSGSGGGAGRGEGAGRGAEGGRGRGDGETGRRGEGVAARRGRGRGGGSAGASRRSRGGGRARTRVAGGRRGGGGEGRGGEGARRGGAEAAGGRGARRGVAGRGGAAGRAPGVRSLDTAPPPPAAGAGPRAAGVGPAPGEASASRGPRGCRPRPPRARRRPAPPERPVRPAAGGPGARGRDAAGGSDVFARLARRSVGGGRRARGLRRAPLPGSARSGAAPRCAPRPAPPRPAAPRRAAPRPAAGPRTAMPPKAPRRAAAAAAEAPPPPPPPPPPEEDPAQDSGPDDPPLPGLVFEETEEPDFTALCQKLKIPDHVRERAWLTWEKVSSVDGVLEGYVQRKKELWGICIFIAAVDLDEMPFTFTELQKTIEISVYRFFDLLKEIDTSTKVDNAMSRLLKKYDVLCALYSKLERTCELIYLTQPSSLISTEINSVLVLKVSWITFLLAKGEVLQMEDDLVISFQLMLCVLDYFIKLSPPALLKEPYKTAVIPFNGSPRTPRRGQNRSARIAKQLENDTRIIEVLCKEHECNIDEVKNVYFKNFIPFMNSLGIVASNGLPEVESLSRQYEEIYLKNKDFDARLFLDHDKTLQIDPTDSFEMQRTPQKSNSDEEVNVILPQTPVRTVMNTIQQLMMILNSASDQPSENLISYFNNCTVNPKESILKRVKDVGYIFKEKFAKAVGQGCMEIGSQRYKLGVRLYYRVMESMLKSEEERLSIQNFSKLLNDDIFHMSLLACALEVVMATYSRSTSQNLDTGTDLSFPWILNVLNLKAFDFYKVIESFIKAEANLTREMIKHLERCEHRIMESLAWLSHGLHWGRHCENTEKTWTLKIVEEMDSPLFDLIKQAKDREGPADHLESACTLNLPLQSNHTAADMYLSPVRSPKKKGSTIRVNSTVNTEAQATSAFQTQKPLKSTSLSLFYKKVYRLAYLRLNTLCARLLSDHPELEHIIWTLFQHTLQNEYELMRDRHLDQIMMCSMYGICKVKNIDLKFKIIVTAYKDLPHAVQETFKRVLIREEEYDSIIVFYNSVFMQRLKTNILQYASTRPPTLSPIPHIPRSPYKFSSSPLRIPGGNIYISPLKNPYKISEGVPTPTKMTPRSRILVSIGESFGTSEKFQKINQMVCNSDRVLKRSAEGSNPPKPLKKLRFDIEGSDEADGSKHLPGESKFQQKLAEMTSTRTRMQKQKLNDSMDTSNREEK</sequence>
<dbReference type="Pfam" id="PF11934">
    <property type="entry name" value="DUF3452"/>
    <property type="match status" value="1"/>
</dbReference>
<dbReference type="GO" id="GO:0051726">
    <property type="term" value="P:regulation of cell cycle"/>
    <property type="evidence" value="ECO:0007669"/>
    <property type="project" value="InterPro"/>
</dbReference>
<dbReference type="SMART" id="SM00385">
    <property type="entry name" value="CYCLIN"/>
    <property type="match status" value="1"/>
</dbReference>
<dbReference type="GO" id="GO:0003677">
    <property type="term" value="F:DNA binding"/>
    <property type="evidence" value="ECO:0007669"/>
    <property type="project" value="UniProtKB-KW"/>
</dbReference>
<evidence type="ECO:0000256" key="12">
    <source>
        <dbReference type="ARBA" id="ARBA00023306"/>
    </source>
</evidence>
<evidence type="ECO:0000256" key="10">
    <source>
        <dbReference type="ARBA" id="ARBA00023163"/>
    </source>
</evidence>
<dbReference type="Gene3D" id="1.10.472.10">
    <property type="entry name" value="Cyclin-like"/>
    <property type="match status" value="2"/>
</dbReference>
<dbReference type="GO" id="GO:0005634">
    <property type="term" value="C:nucleus"/>
    <property type="evidence" value="ECO:0007669"/>
    <property type="project" value="UniProtKB-SubCell"/>
</dbReference>
<feature type="compositionally biased region" description="Basic and acidic residues" evidence="15">
    <location>
        <begin position="156"/>
        <end position="165"/>
    </location>
</feature>
<feature type="region of interest" description="Disordered" evidence="15">
    <location>
        <begin position="1208"/>
        <end position="1276"/>
    </location>
</feature>
<evidence type="ECO:0000256" key="15">
    <source>
        <dbReference type="SAM" id="MobiDB-lite"/>
    </source>
</evidence>
<dbReference type="Pfam" id="PF01858">
    <property type="entry name" value="RB_A"/>
    <property type="match status" value="1"/>
</dbReference>
<keyword evidence="6" id="KW-0597">Phosphoprotein</keyword>
<evidence type="ECO:0000259" key="17">
    <source>
        <dbReference type="SMART" id="SM01367"/>
    </source>
</evidence>
<feature type="compositionally biased region" description="Gly residues" evidence="15">
    <location>
        <begin position="1"/>
        <end position="14"/>
    </location>
</feature>
<feature type="domain" description="Retinoblastoma-associated protein N-terminal" evidence="17">
    <location>
        <begin position="427"/>
        <end position="553"/>
    </location>
</feature>
<keyword evidence="4" id="KW-0963">Cytoplasm</keyword>
<proteinExistence type="inferred from homology"/>
<dbReference type="GO" id="GO:0032502">
    <property type="term" value="P:developmental process"/>
    <property type="evidence" value="ECO:0007669"/>
    <property type="project" value="UniProtKB-ARBA"/>
</dbReference>
<evidence type="ECO:0000256" key="8">
    <source>
        <dbReference type="ARBA" id="ARBA00023015"/>
    </source>
</evidence>
<feature type="compositionally biased region" description="Low complexity" evidence="15">
    <location>
        <begin position="313"/>
        <end position="342"/>
    </location>
</feature>
<dbReference type="Gene3D" id="1.10.472.140">
    <property type="match status" value="1"/>
</dbReference>
<organism evidence="20 21">
    <name type="scientific">Canis lupus familiaris</name>
    <name type="common">Dog</name>
    <name type="synonym">Canis familiaris</name>
    <dbReference type="NCBI Taxonomy" id="9615"/>
    <lineage>
        <taxon>Eukaryota</taxon>
        <taxon>Metazoa</taxon>
        <taxon>Chordata</taxon>
        <taxon>Craniata</taxon>
        <taxon>Vertebrata</taxon>
        <taxon>Euteleostomi</taxon>
        <taxon>Mammalia</taxon>
        <taxon>Eutheria</taxon>
        <taxon>Laurasiatheria</taxon>
        <taxon>Carnivora</taxon>
        <taxon>Caniformia</taxon>
        <taxon>Canidae</taxon>
        <taxon>Canis</taxon>
    </lineage>
</organism>
<comment type="similarity">
    <text evidence="3">Belongs to the retinoblastoma protein (RB) family.</text>
</comment>
<dbReference type="InterPro" id="IPR024599">
    <property type="entry name" value="RB_N"/>
</dbReference>
<evidence type="ECO:0000256" key="14">
    <source>
        <dbReference type="ARBA" id="ARBA00081114"/>
    </source>
</evidence>
<evidence type="ECO:0000256" key="1">
    <source>
        <dbReference type="ARBA" id="ARBA00004123"/>
    </source>
</evidence>
<dbReference type="Ensembl" id="ENSCAFT00040021627.1">
    <property type="protein sequence ID" value="ENSCAFP00040018772.1"/>
    <property type="gene ID" value="ENSCAFG00040011728.1"/>
</dbReference>
<feature type="compositionally biased region" description="Low complexity" evidence="15">
    <location>
        <begin position="203"/>
        <end position="225"/>
    </location>
</feature>
<dbReference type="InterPro" id="IPR013763">
    <property type="entry name" value="Cyclin-like_dom"/>
</dbReference>
<dbReference type="GO" id="GO:0006325">
    <property type="term" value="P:chromatin organization"/>
    <property type="evidence" value="ECO:0007669"/>
    <property type="project" value="UniProtKB-KW"/>
</dbReference>
<evidence type="ECO:0000256" key="4">
    <source>
        <dbReference type="ARBA" id="ARBA00022490"/>
    </source>
</evidence>
<accession>A0A8C0SCL0</accession>
<feature type="domain" description="Retinoblastoma-associated protein A-box" evidence="18">
    <location>
        <begin position="697"/>
        <end position="897"/>
    </location>
</feature>
<keyword evidence="12" id="KW-0131">Cell cycle</keyword>
<dbReference type="GO" id="GO:0005737">
    <property type="term" value="C:cytoplasm"/>
    <property type="evidence" value="ECO:0007669"/>
    <property type="project" value="UniProtKB-SubCell"/>
</dbReference>
<keyword evidence="5" id="KW-0678">Repressor</keyword>
<dbReference type="CDD" id="cd20599">
    <property type="entry name" value="CYCLIN_RB"/>
    <property type="match status" value="1"/>
</dbReference>
<evidence type="ECO:0000256" key="7">
    <source>
        <dbReference type="ARBA" id="ARBA00022853"/>
    </source>
</evidence>
<dbReference type="InterPro" id="IPR028309">
    <property type="entry name" value="RB_fam"/>
</dbReference>
<comment type="subcellular location">
    <subcellularLocation>
        <location evidence="2">Cytoplasm</location>
    </subcellularLocation>
    <subcellularLocation>
        <location evidence="1">Nucleus</location>
    </subcellularLocation>
</comment>
<dbReference type="SUPFAM" id="SSF47954">
    <property type="entry name" value="Cyclin-like"/>
    <property type="match status" value="2"/>
</dbReference>
<dbReference type="SMART" id="SM01367">
    <property type="entry name" value="DUF3452"/>
    <property type="match status" value="1"/>
</dbReference>
<dbReference type="Gene3D" id="6.10.140.1380">
    <property type="match status" value="1"/>
</dbReference>
<dbReference type="InterPro" id="IPR002720">
    <property type="entry name" value="RB_A"/>
</dbReference>
<feature type="compositionally biased region" description="Basic residues" evidence="15">
    <location>
        <begin position="132"/>
        <end position="142"/>
    </location>
</feature>